<dbReference type="AlphaFoldDB" id="A0AAD1Z3A0"/>
<keyword evidence="8" id="KW-1185">Reference proteome</keyword>
<dbReference type="GO" id="GO:0005525">
    <property type="term" value="F:GTP binding"/>
    <property type="evidence" value="ECO:0007669"/>
    <property type="project" value="UniProtKB-KW"/>
</dbReference>
<dbReference type="Gene3D" id="3.30.70.870">
    <property type="entry name" value="Elongation Factor G (Translational Gtpase), domain 3"/>
    <property type="match status" value="1"/>
</dbReference>
<dbReference type="PANTHER" id="PTHR42908:SF10">
    <property type="entry name" value="EUKARYOTIC TRANSLATION ELONGATION FACTOR 2"/>
    <property type="match status" value="1"/>
</dbReference>
<keyword evidence="5" id="KW-0342">GTP-binding</keyword>
<evidence type="ECO:0000256" key="1">
    <source>
        <dbReference type="ARBA" id="ARBA00022490"/>
    </source>
</evidence>
<keyword evidence="1" id="KW-0963">Cytoplasm</keyword>
<dbReference type="FunFam" id="3.30.70.870:FF:000002">
    <property type="entry name" value="Translation elongation factor 2"/>
    <property type="match status" value="1"/>
</dbReference>
<dbReference type="GO" id="GO:0003924">
    <property type="term" value="F:GTPase activity"/>
    <property type="evidence" value="ECO:0007669"/>
    <property type="project" value="TreeGrafter"/>
</dbReference>
<dbReference type="InterPro" id="IPR041095">
    <property type="entry name" value="EFG_II"/>
</dbReference>
<dbReference type="SUPFAM" id="SSF54980">
    <property type="entry name" value="EF-G C-terminal domain-like"/>
    <property type="match status" value="1"/>
</dbReference>
<evidence type="ECO:0000313" key="8">
    <source>
        <dbReference type="Proteomes" id="UP000834106"/>
    </source>
</evidence>
<evidence type="ECO:0000256" key="2">
    <source>
        <dbReference type="ARBA" id="ARBA00022741"/>
    </source>
</evidence>
<proteinExistence type="predicted"/>
<name>A0AAD1Z3A0_9LAMI</name>
<feature type="domain" description="Elongation Factor G" evidence="6">
    <location>
        <begin position="6"/>
        <end position="69"/>
    </location>
</feature>
<evidence type="ECO:0000256" key="4">
    <source>
        <dbReference type="ARBA" id="ARBA00022917"/>
    </source>
</evidence>
<evidence type="ECO:0000313" key="7">
    <source>
        <dbReference type="EMBL" id="CAI9759607.1"/>
    </source>
</evidence>
<protein>
    <recommendedName>
        <fullName evidence="6">Elongation Factor G domain-containing protein</fullName>
    </recommendedName>
</protein>
<accession>A0AAD1Z3A0</accession>
<dbReference type="CDD" id="cd16261">
    <property type="entry name" value="EF2_snRNP_III"/>
    <property type="match status" value="1"/>
</dbReference>
<dbReference type="PANTHER" id="PTHR42908">
    <property type="entry name" value="TRANSLATION ELONGATION FACTOR-RELATED"/>
    <property type="match status" value="1"/>
</dbReference>
<dbReference type="GO" id="GO:0005829">
    <property type="term" value="C:cytosol"/>
    <property type="evidence" value="ECO:0007669"/>
    <property type="project" value="TreeGrafter"/>
</dbReference>
<dbReference type="GO" id="GO:0003746">
    <property type="term" value="F:translation elongation factor activity"/>
    <property type="evidence" value="ECO:0007669"/>
    <property type="project" value="UniProtKB-KW"/>
</dbReference>
<dbReference type="Proteomes" id="UP000834106">
    <property type="component" value="Chromosome 4"/>
</dbReference>
<keyword evidence="2" id="KW-0547">Nucleotide-binding</keyword>
<dbReference type="GO" id="GO:1990904">
    <property type="term" value="C:ribonucleoprotein complex"/>
    <property type="evidence" value="ECO:0007669"/>
    <property type="project" value="TreeGrafter"/>
</dbReference>
<dbReference type="EMBL" id="OU503039">
    <property type="protein sequence ID" value="CAI9759607.1"/>
    <property type="molecule type" value="Genomic_DNA"/>
</dbReference>
<keyword evidence="3" id="KW-0251">Elongation factor</keyword>
<sequence>MKFSASPVVLVAVQCKIASDLPKLVEDLKRLAKSDPMVVCSIAESGKHVIAGAGELHLEICLKDLQEDFMGGAEIVKSDPVVSFRETVLEVPLFTTSRHTFLSLSHLGSRVPSELLPRIRLSLNAC</sequence>
<evidence type="ECO:0000256" key="5">
    <source>
        <dbReference type="ARBA" id="ARBA00023134"/>
    </source>
</evidence>
<gene>
    <name evidence="7" type="ORF">FPE_LOCUS7037</name>
</gene>
<dbReference type="Pfam" id="PF14492">
    <property type="entry name" value="EFG_III"/>
    <property type="match status" value="1"/>
</dbReference>
<dbReference type="InterPro" id="IPR035647">
    <property type="entry name" value="EFG_III/V"/>
</dbReference>
<reference evidence="7" key="1">
    <citation type="submission" date="2023-05" db="EMBL/GenBank/DDBJ databases">
        <authorList>
            <person name="Huff M."/>
        </authorList>
    </citation>
    <scope>NUCLEOTIDE SEQUENCE</scope>
</reference>
<evidence type="ECO:0000256" key="3">
    <source>
        <dbReference type="ARBA" id="ARBA00022768"/>
    </source>
</evidence>
<dbReference type="GO" id="GO:0043022">
    <property type="term" value="F:ribosome binding"/>
    <property type="evidence" value="ECO:0007669"/>
    <property type="project" value="TreeGrafter"/>
</dbReference>
<organism evidence="7 8">
    <name type="scientific">Fraxinus pennsylvanica</name>
    <dbReference type="NCBI Taxonomy" id="56036"/>
    <lineage>
        <taxon>Eukaryota</taxon>
        <taxon>Viridiplantae</taxon>
        <taxon>Streptophyta</taxon>
        <taxon>Embryophyta</taxon>
        <taxon>Tracheophyta</taxon>
        <taxon>Spermatophyta</taxon>
        <taxon>Magnoliopsida</taxon>
        <taxon>eudicotyledons</taxon>
        <taxon>Gunneridae</taxon>
        <taxon>Pentapetalae</taxon>
        <taxon>asterids</taxon>
        <taxon>lamiids</taxon>
        <taxon>Lamiales</taxon>
        <taxon>Oleaceae</taxon>
        <taxon>Oleeae</taxon>
        <taxon>Fraxinus</taxon>
    </lineage>
</organism>
<evidence type="ECO:0000259" key="6">
    <source>
        <dbReference type="Pfam" id="PF14492"/>
    </source>
</evidence>
<keyword evidence="4" id="KW-0648">Protein biosynthesis</keyword>